<dbReference type="InterPro" id="IPR003869">
    <property type="entry name" value="Polysac_CapD-like"/>
</dbReference>
<protein>
    <submittedName>
        <fullName evidence="4">Polysaccharide biosynthesis protein</fullName>
    </submittedName>
</protein>
<accession>A0A4Q1JPY4</accession>
<evidence type="ECO:0000259" key="3">
    <source>
        <dbReference type="Pfam" id="PF02719"/>
    </source>
</evidence>
<dbReference type="Pfam" id="PF13727">
    <property type="entry name" value="CoA_binding_3"/>
    <property type="match status" value="1"/>
</dbReference>
<keyword evidence="2" id="KW-0812">Transmembrane</keyword>
<dbReference type="CDD" id="cd05237">
    <property type="entry name" value="UDP_invert_4-6DH_SDR_e"/>
    <property type="match status" value="1"/>
</dbReference>
<dbReference type="EMBL" id="SAXA01000001">
    <property type="protein sequence ID" value="RXQ97433.1"/>
    <property type="molecule type" value="Genomic_DNA"/>
</dbReference>
<feature type="domain" description="Polysaccharide biosynthesis protein CapD-like" evidence="3">
    <location>
        <begin position="293"/>
        <end position="577"/>
    </location>
</feature>
<evidence type="ECO:0000256" key="2">
    <source>
        <dbReference type="SAM" id="Phobius"/>
    </source>
</evidence>
<dbReference type="AlphaFoldDB" id="A0A4Q1JPY4"/>
<proteinExistence type="inferred from homology"/>
<gene>
    <name evidence="4" type="ORF">EO244_00665</name>
</gene>
<dbReference type="RefSeq" id="WP_129251943.1">
    <property type="nucleotide sequence ID" value="NZ_SAXA01000001.1"/>
</dbReference>
<feature type="transmembrane region" description="Helical" evidence="2">
    <location>
        <begin position="51"/>
        <end position="72"/>
    </location>
</feature>
<keyword evidence="5" id="KW-1185">Reference proteome</keyword>
<evidence type="ECO:0000313" key="4">
    <source>
        <dbReference type="EMBL" id="RXQ97433.1"/>
    </source>
</evidence>
<reference evidence="4 5" key="1">
    <citation type="submission" date="2019-01" db="EMBL/GenBank/DDBJ databases">
        <title>Ancylomarina salipaludis sp. nov., isolated from a salt marsh.</title>
        <authorList>
            <person name="Yoon J.-H."/>
        </authorList>
    </citation>
    <scope>NUCLEOTIDE SEQUENCE [LARGE SCALE GENOMIC DNA]</scope>
    <source>
        <strain evidence="4 5">SHSM-M15</strain>
    </source>
</reference>
<feature type="transmembrane region" description="Helical" evidence="2">
    <location>
        <begin position="20"/>
        <end position="39"/>
    </location>
</feature>
<comment type="similarity">
    <text evidence="1">Belongs to the polysaccharide synthase family.</text>
</comment>
<dbReference type="SUPFAM" id="SSF51735">
    <property type="entry name" value="NAD(P)-binding Rossmann-fold domains"/>
    <property type="match status" value="2"/>
</dbReference>
<sequence>MKKKLFDLFNRRILSPWWIYVIDLFLVSLAFIIAYVVRLNFNLPNISVWDFLVAGGCCIGVYAFCFLIFSSYKGVIRHTELRELIRLIYTTFSAVVLLFIFDFINQIFKGGVIHVPYLVLVLQFIFSLFFLTGFRLLVREVYAYLSKVDKTKKTIIYGAGDLGLLALEILNKERKENYEVVGFADDDKNKWATHLRDIQVSSFPKALKNGMKKGVTMLVLAVSKMRKEKISEITELCLENNWEVKVLPAFDDWINGKMPPKSVRDVKIEDLLGRDEIQLNLQRISQCLTRKTILISGAAGSIGSEIVRQLLRFPVGKLVLLDQAESALYDLEQELNSKYNKASFELVIGDISNSVRMRRIFEHFTPEIVFNAAAYKHVPLMENNPYEALNVNVGGTKILADLSVEFGVEKFVMISTDKAVNPTNVMGASKRICEIYIQSLAQRGDIQTAFITTRFGNVLGSNGSVVPLFKKQIEQGGPVRVTHPDITRYFMTIPEACQLVLEAGCMGQGGEIFVFDMGEPVKILDLAKKMIRLAGLKLNVDIHINFTGLRPGEKLYEELLATNENTLPTHNDKIMIGQVRPHKYAEVNTAISQILYYLNVENNEMIVARMKELVPEFKSNNSVYELLDATSHETEDKLFLFSNPKTESKENGTQAVNSNTLNRRRSNMDWLTKKEVPVEVARNSIVKLRKEKLIDPSLLNNHDLRNR</sequence>
<organism evidence="4 5">
    <name type="scientific">Ancylomarina salipaludis</name>
    <dbReference type="NCBI Taxonomy" id="2501299"/>
    <lineage>
        <taxon>Bacteria</taxon>
        <taxon>Pseudomonadati</taxon>
        <taxon>Bacteroidota</taxon>
        <taxon>Bacteroidia</taxon>
        <taxon>Marinilabiliales</taxon>
        <taxon>Marinifilaceae</taxon>
        <taxon>Ancylomarina</taxon>
    </lineage>
</organism>
<dbReference type="Gene3D" id="3.40.50.720">
    <property type="entry name" value="NAD(P)-binding Rossmann-like Domain"/>
    <property type="match status" value="2"/>
</dbReference>
<feature type="transmembrane region" description="Helical" evidence="2">
    <location>
        <begin position="116"/>
        <end position="138"/>
    </location>
</feature>
<name>A0A4Q1JPY4_9BACT</name>
<dbReference type="Proteomes" id="UP000289703">
    <property type="component" value="Unassembled WGS sequence"/>
</dbReference>
<dbReference type="PANTHER" id="PTHR43318:SF1">
    <property type="entry name" value="POLYSACCHARIDE BIOSYNTHESIS PROTEIN EPSC-RELATED"/>
    <property type="match status" value="1"/>
</dbReference>
<dbReference type="InterPro" id="IPR036291">
    <property type="entry name" value="NAD(P)-bd_dom_sf"/>
</dbReference>
<dbReference type="InterPro" id="IPR051203">
    <property type="entry name" value="Polysaccharide_Synthase-Rel"/>
</dbReference>
<keyword evidence="2" id="KW-0472">Membrane</keyword>
<evidence type="ECO:0000256" key="1">
    <source>
        <dbReference type="ARBA" id="ARBA00007430"/>
    </source>
</evidence>
<keyword evidence="2" id="KW-1133">Transmembrane helix</keyword>
<dbReference type="Pfam" id="PF02719">
    <property type="entry name" value="Polysacc_synt_2"/>
    <property type="match status" value="1"/>
</dbReference>
<comment type="caution">
    <text evidence="4">The sequence shown here is derived from an EMBL/GenBank/DDBJ whole genome shotgun (WGS) entry which is preliminary data.</text>
</comment>
<evidence type="ECO:0000313" key="5">
    <source>
        <dbReference type="Proteomes" id="UP000289703"/>
    </source>
</evidence>
<dbReference type="PANTHER" id="PTHR43318">
    <property type="entry name" value="UDP-N-ACETYLGLUCOSAMINE 4,6-DEHYDRATASE"/>
    <property type="match status" value="1"/>
</dbReference>
<dbReference type="OrthoDB" id="9803111at2"/>
<feature type="transmembrane region" description="Helical" evidence="2">
    <location>
        <begin position="84"/>
        <end position="104"/>
    </location>
</feature>